<reference evidence="1" key="1">
    <citation type="submission" date="2021-07" db="EMBL/GenBank/DDBJ databases">
        <authorList>
            <person name="Durling M."/>
        </authorList>
    </citation>
    <scope>NUCLEOTIDE SEQUENCE</scope>
</reference>
<name>A0A9N9LLV5_9HELO</name>
<dbReference type="AlphaFoldDB" id="A0A9N9LLV5"/>
<evidence type="ECO:0000313" key="2">
    <source>
        <dbReference type="Proteomes" id="UP000701801"/>
    </source>
</evidence>
<accession>A0A9N9LLV5</accession>
<dbReference type="Proteomes" id="UP000701801">
    <property type="component" value="Unassembled WGS sequence"/>
</dbReference>
<gene>
    <name evidence="1" type="ORF">HYALB_00003659</name>
</gene>
<sequence>MSLILRKHVCEFTQAIKVLTEEWGEDWATQESPPANQIGRVEGVELVQDVEHVVFANRDDHGANRKRFIIFDPLVVQELRVQSLKSAAKIWRFAIANLPTQVLRCSIYPSLVPSLLQVCHLSRVETLKVYREYTIPWRRMGLELLPVFTFPNIFIRGDKDICLVQWNQIKLNRSLDVDNANVIGFRYEYTSGSLLFPPIPAQFNLFAQSCTRLALDIVQVFWSYLVNFEMNFFELLIVLRYRCPHIREFILVCEGVGLRMMPSEFQSWPKDHPVFSPIG</sequence>
<protein>
    <submittedName>
        <fullName evidence="1">Uncharacterized protein</fullName>
    </submittedName>
</protein>
<dbReference type="EMBL" id="CAJVRM010000083">
    <property type="protein sequence ID" value="CAG8973881.1"/>
    <property type="molecule type" value="Genomic_DNA"/>
</dbReference>
<comment type="caution">
    <text evidence="1">The sequence shown here is derived from an EMBL/GenBank/DDBJ whole genome shotgun (WGS) entry which is preliminary data.</text>
</comment>
<proteinExistence type="predicted"/>
<keyword evidence="2" id="KW-1185">Reference proteome</keyword>
<evidence type="ECO:0000313" key="1">
    <source>
        <dbReference type="EMBL" id="CAG8973881.1"/>
    </source>
</evidence>
<organism evidence="1 2">
    <name type="scientific">Hymenoscyphus albidus</name>
    <dbReference type="NCBI Taxonomy" id="595503"/>
    <lineage>
        <taxon>Eukaryota</taxon>
        <taxon>Fungi</taxon>
        <taxon>Dikarya</taxon>
        <taxon>Ascomycota</taxon>
        <taxon>Pezizomycotina</taxon>
        <taxon>Leotiomycetes</taxon>
        <taxon>Helotiales</taxon>
        <taxon>Helotiaceae</taxon>
        <taxon>Hymenoscyphus</taxon>
    </lineage>
</organism>
<dbReference type="OrthoDB" id="10313732at2759"/>